<gene>
    <name evidence="2" type="ORF">Poli38472_014828</name>
</gene>
<evidence type="ECO:0000313" key="3">
    <source>
        <dbReference type="Proteomes" id="UP000794436"/>
    </source>
</evidence>
<comment type="caution">
    <text evidence="2">The sequence shown here is derived from an EMBL/GenBank/DDBJ whole genome shotgun (WGS) entry which is preliminary data.</text>
</comment>
<dbReference type="OrthoDB" id="166717at2759"/>
<organism evidence="2 3">
    <name type="scientific">Pythium oligandrum</name>
    <name type="common">Mycoparasitic fungus</name>
    <dbReference type="NCBI Taxonomy" id="41045"/>
    <lineage>
        <taxon>Eukaryota</taxon>
        <taxon>Sar</taxon>
        <taxon>Stramenopiles</taxon>
        <taxon>Oomycota</taxon>
        <taxon>Peronosporomycetes</taxon>
        <taxon>Pythiales</taxon>
        <taxon>Pythiaceae</taxon>
        <taxon>Pythium</taxon>
    </lineage>
</organism>
<reference evidence="2" key="1">
    <citation type="submission" date="2019-03" db="EMBL/GenBank/DDBJ databases">
        <title>Long read genome sequence of the mycoparasitic Pythium oligandrum ATCC 38472 isolated from sugarbeet rhizosphere.</title>
        <authorList>
            <person name="Gaulin E."/>
        </authorList>
    </citation>
    <scope>NUCLEOTIDE SEQUENCE</scope>
    <source>
        <strain evidence="2">ATCC 38472_TT</strain>
    </source>
</reference>
<name>A0A8K1C7F6_PYTOL</name>
<dbReference type="EMBL" id="SPLM01000119">
    <property type="protein sequence ID" value="TMW57695.1"/>
    <property type="molecule type" value="Genomic_DNA"/>
</dbReference>
<protein>
    <submittedName>
        <fullName evidence="2">Uncharacterized protein</fullName>
    </submittedName>
</protein>
<evidence type="ECO:0000313" key="2">
    <source>
        <dbReference type="EMBL" id="TMW57695.1"/>
    </source>
</evidence>
<feature type="region of interest" description="Disordered" evidence="1">
    <location>
        <begin position="22"/>
        <end position="41"/>
    </location>
</feature>
<evidence type="ECO:0000256" key="1">
    <source>
        <dbReference type="SAM" id="MobiDB-lite"/>
    </source>
</evidence>
<sequence>MGTRSNKRVSKKDKSRRVLNLTAGEPVVIQKPHHRSKKETYSFEPRSDFVDHVPYIDESEAVSLDKLRDDLQEAVERVIRVQHAFVKALNKQASKSNRIKSIEQAIGEIPFHCQLQRKIVSEGVTTILKSKDALAKQRKEEEAEVKRKGHDNNCISCYTCRNF</sequence>
<accession>A0A8K1C7F6</accession>
<dbReference type="Proteomes" id="UP000794436">
    <property type="component" value="Unassembled WGS sequence"/>
</dbReference>
<proteinExistence type="predicted"/>
<dbReference type="AlphaFoldDB" id="A0A8K1C7F6"/>
<keyword evidence="3" id="KW-1185">Reference proteome</keyword>